<dbReference type="AlphaFoldDB" id="A0A815Y5V3"/>
<name>A0A815Y5V3_ADIRI</name>
<protein>
    <submittedName>
        <fullName evidence="1">Uncharacterized protein</fullName>
    </submittedName>
</protein>
<proteinExistence type="predicted"/>
<dbReference type="Proteomes" id="UP000663852">
    <property type="component" value="Unassembled WGS sequence"/>
</dbReference>
<evidence type="ECO:0000313" key="2">
    <source>
        <dbReference type="Proteomes" id="UP000663852"/>
    </source>
</evidence>
<accession>A0A815Y5V3</accession>
<organism evidence="1 2">
    <name type="scientific">Adineta ricciae</name>
    <name type="common">Rotifer</name>
    <dbReference type="NCBI Taxonomy" id="249248"/>
    <lineage>
        <taxon>Eukaryota</taxon>
        <taxon>Metazoa</taxon>
        <taxon>Spiralia</taxon>
        <taxon>Gnathifera</taxon>
        <taxon>Rotifera</taxon>
        <taxon>Eurotatoria</taxon>
        <taxon>Bdelloidea</taxon>
        <taxon>Adinetida</taxon>
        <taxon>Adinetidae</taxon>
        <taxon>Adineta</taxon>
    </lineage>
</organism>
<sequence length="33" mass="3653">MAARVLSLAICGRRFDRQPCQQPELKIHTGVAS</sequence>
<dbReference type="EMBL" id="CAJNOJ010004145">
    <property type="protein sequence ID" value="CAF1566484.1"/>
    <property type="molecule type" value="Genomic_DNA"/>
</dbReference>
<feature type="non-terminal residue" evidence="1">
    <location>
        <position position="33"/>
    </location>
</feature>
<reference evidence="1" key="1">
    <citation type="submission" date="2021-02" db="EMBL/GenBank/DDBJ databases">
        <authorList>
            <person name="Nowell W R."/>
        </authorList>
    </citation>
    <scope>NUCLEOTIDE SEQUENCE</scope>
</reference>
<comment type="caution">
    <text evidence="1">The sequence shown here is derived from an EMBL/GenBank/DDBJ whole genome shotgun (WGS) entry which is preliminary data.</text>
</comment>
<gene>
    <name evidence="1" type="ORF">EDS130_LOCUS46829</name>
</gene>
<evidence type="ECO:0000313" key="1">
    <source>
        <dbReference type="EMBL" id="CAF1566484.1"/>
    </source>
</evidence>